<proteinExistence type="predicted"/>
<dbReference type="RefSeq" id="WP_271194561.1">
    <property type="nucleotide sequence ID" value="NZ_BSFN01000003.1"/>
</dbReference>
<accession>A0A9W6NEU5</accession>
<protein>
    <submittedName>
        <fullName evidence="1">Uncharacterized protein</fullName>
    </submittedName>
</protein>
<reference evidence="1" key="1">
    <citation type="journal article" date="2014" name="Int. J. Syst. Evol. Microbiol.">
        <title>Complete genome sequence of Corynebacterium casei LMG S-19264T (=DSM 44701T), isolated from a smear-ripened cheese.</title>
        <authorList>
            <consortium name="US DOE Joint Genome Institute (JGI-PGF)"/>
            <person name="Walter F."/>
            <person name="Albersmeier A."/>
            <person name="Kalinowski J."/>
            <person name="Ruckert C."/>
        </authorList>
    </citation>
    <scope>NUCLEOTIDE SEQUENCE</scope>
    <source>
        <strain evidence="1">VKM B-2935</strain>
    </source>
</reference>
<name>A0A9W6NEU5_9PSED</name>
<reference evidence="1" key="2">
    <citation type="submission" date="2023-01" db="EMBL/GenBank/DDBJ databases">
        <authorList>
            <person name="Sun Q."/>
            <person name="Evtushenko L."/>
        </authorList>
    </citation>
    <scope>NUCLEOTIDE SEQUENCE</scope>
    <source>
        <strain evidence="1">VKM B-2935</strain>
    </source>
</reference>
<comment type="caution">
    <text evidence="1">The sequence shown here is derived from an EMBL/GenBank/DDBJ whole genome shotgun (WGS) entry which is preliminary data.</text>
</comment>
<gene>
    <name evidence="1" type="ORF">GCM10017655_13950</name>
</gene>
<keyword evidence="2" id="KW-1185">Reference proteome</keyword>
<dbReference type="AlphaFoldDB" id="A0A9W6NEU5"/>
<dbReference type="Proteomes" id="UP001143328">
    <property type="component" value="Unassembled WGS sequence"/>
</dbReference>
<organism evidence="1 2">
    <name type="scientific">Pseudomonas turukhanskensis</name>
    <dbReference type="NCBI Taxonomy" id="1806536"/>
    <lineage>
        <taxon>Bacteria</taxon>
        <taxon>Pseudomonadati</taxon>
        <taxon>Pseudomonadota</taxon>
        <taxon>Gammaproteobacteria</taxon>
        <taxon>Pseudomonadales</taxon>
        <taxon>Pseudomonadaceae</taxon>
        <taxon>Pseudomonas</taxon>
    </lineage>
</organism>
<evidence type="ECO:0000313" key="2">
    <source>
        <dbReference type="Proteomes" id="UP001143328"/>
    </source>
</evidence>
<dbReference type="EMBL" id="BSFN01000003">
    <property type="protein sequence ID" value="GLK88333.1"/>
    <property type="molecule type" value="Genomic_DNA"/>
</dbReference>
<sequence>MLKPLRTVQISSMVSVFNPKQPHVIFLDDVESYARYALAMLIDEFGTEGARRVLYDEFKKYHRDWKGIAHESRPAKIDQPDLSQSTHA</sequence>
<evidence type="ECO:0000313" key="1">
    <source>
        <dbReference type="EMBL" id="GLK88333.1"/>
    </source>
</evidence>